<keyword evidence="1" id="KW-0449">Lipoprotein</keyword>
<dbReference type="AlphaFoldDB" id="J9GBW6"/>
<dbReference type="InterPro" id="IPR007298">
    <property type="entry name" value="Cu-R_lipoprotein_NlpE"/>
</dbReference>
<gene>
    <name evidence="1" type="ORF">EVA_12642</name>
</gene>
<name>J9GBW6_9ZZZZ</name>
<comment type="caution">
    <text evidence="1">The sequence shown here is derived from an EMBL/GenBank/DDBJ whole genome shotgun (WGS) entry which is preliminary data.</text>
</comment>
<dbReference type="Pfam" id="PF04170">
    <property type="entry name" value="NlpE"/>
    <property type="match status" value="1"/>
</dbReference>
<dbReference type="EMBL" id="AMCI01003895">
    <property type="protein sequence ID" value="EJW99252.1"/>
    <property type="molecule type" value="Genomic_DNA"/>
</dbReference>
<protein>
    <submittedName>
        <fullName evidence="1">Lipoprotein</fullName>
    </submittedName>
</protein>
<proteinExistence type="predicted"/>
<feature type="non-terminal residue" evidence="1">
    <location>
        <position position="79"/>
    </location>
</feature>
<dbReference type="Gene3D" id="2.40.128.640">
    <property type="match status" value="1"/>
</dbReference>
<reference evidence="1" key="1">
    <citation type="journal article" date="2012" name="PLoS ONE">
        <title>Gene sets for utilization of primary and secondary nutrition supplies in the distal gut of endangered iberian lynx.</title>
        <authorList>
            <person name="Alcaide M."/>
            <person name="Messina E."/>
            <person name="Richter M."/>
            <person name="Bargiela R."/>
            <person name="Peplies J."/>
            <person name="Huws S.A."/>
            <person name="Newbold C.J."/>
            <person name="Golyshin P.N."/>
            <person name="Simon M.A."/>
            <person name="Lopez G."/>
            <person name="Yakimov M.M."/>
            <person name="Ferrer M."/>
        </authorList>
    </citation>
    <scope>NUCLEOTIDE SEQUENCE</scope>
</reference>
<accession>J9GBW6</accession>
<sequence>MVTLAAIGLLGGCTSTETALLDLQTVGLYEGILPAADCPGIRTTLNLRADKTYHRTSNYLERAVILEEHGQWRYTSEGT</sequence>
<evidence type="ECO:0000313" key="1">
    <source>
        <dbReference type="EMBL" id="EJW99252.1"/>
    </source>
</evidence>
<organism evidence="1">
    <name type="scientific">gut metagenome</name>
    <dbReference type="NCBI Taxonomy" id="749906"/>
    <lineage>
        <taxon>unclassified sequences</taxon>
        <taxon>metagenomes</taxon>
        <taxon>organismal metagenomes</taxon>
    </lineage>
</organism>